<dbReference type="PANTHER" id="PTHR46411">
    <property type="entry name" value="FAMILY ATPASE, PUTATIVE-RELATED"/>
    <property type="match status" value="1"/>
</dbReference>
<keyword evidence="3" id="KW-1185">Reference proteome</keyword>
<evidence type="ECO:0000259" key="1">
    <source>
        <dbReference type="Pfam" id="PF22942"/>
    </source>
</evidence>
<accession>A0AAN7C6D9</accession>
<reference evidence="2" key="1">
    <citation type="journal article" date="2023" name="Mol. Phylogenet. Evol.">
        <title>Genome-scale phylogeny and comparative genomics of the fungal order Sordariales.</title>
        <authorList>
            <person name="Hensen N."/>
            <person name="Bonometti L."/>
            <person name="Westerberg I."/>
            <person name="Brannstrom I.O."/>
            <person name="Guillou S."/>
            <person name="Cros-Aarteil S."/>
            <person name="Calhoun S."/>
            <person name="Haridas S."/>
            <person name="Kuo A."/>
            <person name="Mondo S."/>
            <person name="Pangilinan J."/>
            <person name="Riley R."/>
            <person name="LaButti K."/>
            <person name="Andreopoulos B."/>
            <person name="Lipzen A."/>
            <person name="Chen C."/>
            <person name="Yan M."/>
            <person name="Daum C."/>
            <person name="Ng V."/>
            <person name="Clum A."/>
            <person name="Steindorff A."/>
            <person name="Ohm R.A."/>
            <person name="Martin F."/>
            <person name="Silar P."/>
            <person name="Natvig D.O."/>
            <person name="Lalanne C."/>
            <person name="Gautier V."/>
            <person name="Ament-Velasquez S.L."/>
            <person name="Kruys A."/>
            <person name="Hutchinson M.I."/>
            <person name="Powell A.J."/>
            <person name="Barry K."/>
            <person name="Miller A.N."/>
            <person name="Grigoriev I.V."/>
            <person name="Debuchy R."/>
            <person name="Gladieux P."/>
            <person name="Hiltunen Thoren M."/>
            <person name="Johannesson H."/>
        </authorList>
    </citation>
    <scope>NUCLEOTIDE SEQUENCE</scope>
    <source>
        <strain evidence="2">CBS 532.94</strain>
    </source>
</reference>
<sequence>MLATLDQRLQALEHSWKVLPAGSSSTTAAPIGNSNGLQLTPQIPEAVKHMHIGFATKQEVNPDGSTQLQQIIVEKGELLSLLLQISSPCLNRHQIEKDTIPGHKTSRLPFIELFSYRNILRFVEWTGRLDNGLRALYFSQTFTTQLSQDIAELLNYLDAHCEESAHIWGVNAARGLVLFDDLPGIFSPGTLLIESGDAGQEQVIEVFSCHTVSASSTSEACVVEGWHFRWDGTAFSRTSIRFSVNRYGGARPIDGLFYRPIIGSDPDETIELQQQLIVRNRTALNSLKGLSEVEVGDYPFCIWKSSSASGMDHRKPVSRPL</sequence>
<dbReference type="AlphaFoldDB" id="A0AAN7C6D9"/>
<comment type="caution">
    <text evidence="2">The sequence shown here is derived from an EMBL/GenBank/DDBJ whole genome shotgun (WGS) entry which is preliminary data.</text>
</comment>
<dbReference type="InterPro" id="IPR054289">
    <property type="entry name" value="DUF7025"/>
</dbReference>
<proteinExistence type="predicted"/>
<evidence type="ECO:0000313" key="2">
    <source>
        <dbReference type="EMBL" id="KAK4236065.1"/>
    </source>
</evidence>
<evidence type="ECO:0000313" key="3">
    <source>
        <dbReference type="Proteomes" id="UP001303760"/>
    </source>
</evidence>
<dbReference type="PANTHER" id="PTHR46411:SF2">
    <property type="entry name" value="AAA+ ATPASE DOMAIN-CONTAINING PROTEIN"/>
    <property type="match status" value="1"/>
</dbReference>
<dbReference type="EMBL" id="MU860216">
    <property type="protein sequence ID" value="KAK4236065.1"/>
    <property type="molecule type" value="Genomic_DNA"/>
</dbReference>
<feature type="domain" description="DUF7025" evidence="1">
    <location>
        <begin position="173"/>
        <end position="260"/>
    </location>
</feature>
<protein>
    <recommendedName>
        <fullName evidence="1">DUF7025 domain-containing protein</fullName>
    </recommendedName>
</protein>
<gene>
    <name evidence="2" type="ORF">C8A03DRAFT_36047</name>
</gene>
<organism evidence="2 3">
    <name type="scientific">Achaetomium macrosporum</name>
    <dbReference type="NCBI Taxonomy" id="79813"/>
    <lineage>
        <taxon>Eukaryota</taxon>
        <taxon>Fungi</taxon>
        <taxon>Dikarya</taxon>
        <taxon>Ascomycota</taxon>
        <taxon>Pezizomycotina</taxon>
        <taxon>Sordariomycetes</taxon>
        <taxon>Sordariomycetidae</taxon>
        <taxon>Sordariales</taxon>
        <taxon>Chaetomiaceae</taxon>
        <taxon>Achaetomium</taxon>
    </lineage>
</organism>
<dbReference type="Proteomes" id="UP001303760">
    <property type="component" value="Unassembled WGS sequence"/>
</dbReference>
<name>A0AAN7C6D9_9PEZI</name>
<reference evidence="2" key="2">
    <citation type="submission" date="2023-05" db="EMBL/GenBank/DDBJ databases">
        <authorList>
            <consortium name="Lawrence Berkeley National Laboratory"/>
            <person name="Steindorff A."/>
            <person name="Hensen N."/>
            <person name="Bonometti L."/>
            <person name="Westerberg I."/>
            <person name="Brannstrom I.O."/>
            <person name="Guillou S."/>
            <person name="Cros-Aarteil S."/>
            <person name="Calhoun S."/>
            <person name="Haridas S."/>
            <person name="Kuo A."/>
            <person name="Mondo S."/>
            <person name="Pangilinan J."/>
            <person name="Riley R."/>
            <person name="Labutti K."/>
            <person name="Andreopoulos B."/>
            <person name="Lipzen A."/>
            <person name="Chen C."/>
            <person name="Yanf M."/>
            <person name="Daum C."/>
            <person name="Ng V."/>
            <person name="Clum A."/>
            <person name="Ohm R."/>
            <person name="Martin F."/>
            <person name="Silar P."/>
            <person name="Natvig D."/>
            <person name="Lalanne C."/>
            <person name="Gautier V."/>
            <person name="Ament-Velasquez S.L."/>
            <person name="Kruys A."/>
            <person name="Hutchinson M.I."/>
            <person name="Powell A.J."/>
            <person name="Barry K."/>
            <person name="Miller A.N."/>
            <person name="Grigoriev I.V."/>
            <person name="Debuchy R."/>
            <person name="Gladieux P."/>
            <person name="Thoren M.H."/>
            <person name="Johannesson H."/>
        </authorList>
    </citation>
    <scope>NUCLEOTIDE SEQUENCE</scope>
    <source>
        <strain evidence="2">CBS 532.94</strain>
    </source>
</reference>
<dbReference type="Pfam" id="PF22942">
    <property type="entry name" value="DUF7025"/>
    <property type="match status" value="1"/>
</dbReference>